<reference evidence="2" key="1">
    <citation type="submission" date="2016-04" db="EMBL/GenBank/DDBJ databases">
        <title>Cephalotus genome sequencing.</title>
        <authorList>
            <person name="Fukushima K."/>
            <person name="Hasebe M."/>
            <person name="Fang X."/>
        </authorList>
    </citation>
    <scope>NUCLEOTIDE SEQUENCE [LARGE SCALE GENOMIC DNA]</scope>
    <source>
        <strain evidence="2">cv. St1</strain>
    </source>
</reference>
<evidence type="ECO:0000313" key="1">
    <source>
        <dbReference type="EMBL" id="GAV64636.1"/>
    </source>
</evidence>
<dbReference type="OrthoDB" id="1706811at2759"/>
<gene>
    <name evidence="1" type="ORF">CFOL_v3_08154</name>
</gene>
<accession>A0A1Q3B9A4</accession>
<dbReference type="InParanoid" id="A0A1Q3B9A4"/>
<dbReference type="PANTHER" id="PTHR37610">
    <property type="entry name" value="CCHC-TYPE DOMAIN-CONTAINING PROTEIN"/>
    <property type="match status" value="1"/>
</dbReference>
<comment type="caution">
    <text evidence="1">The sequence shown here is derived from an EMBL/GenBank/DDBJ whole genome shotgun (WGS) entry which is preliminary data.</text>
</comment>
<sequence length="126" mass="14867">MKNYFLWEFAFRMYVMGKELWGIVDGTLAEPEDATSGGYIKWHTQNAKVVSWMLSTVESHIDVNLRPYKTASAMRTYLKEVFFQDNEARQFQLENEIAEFQQGDRSVQEYCSAFMALWQKYSSLVY</sequence>
<keyword evidence="2" id="KW-1185">Reference proteome</keyword>
<organism evidence="1 2">
    <name type="scientific">Cephalotus follicularis</name>
    <name type="common">Albany pitcher plant</name>
    <dbReference type="NCBI Taxonomy" id="3775"/>
    <lineage>
        <taxon>Eukaryota</taxon>
        <taxon>Viridiplantae</taxon>
        <taxon>Streptophyta</taxon>
        <taxon>Embryophyta</taxon>
        <taxon>Tracheophyta</taxon>
        <taxon>Spermatophyta</taxon>
        <taxon>Magnoliopsida</taxon>
        <taxon>eudicotyledons</taxon>
        <taxon>Gunneridae</taxon>
        <taxon>Pentapetalae</taxon>
        <taxon>rosids</taxon>
        <taxon>fabids</taxon>
        <taxon>Oxalidales</taxon>
        <taxon>Cephalotaceae</taxon>
        <taxon>Cephalotus</taxon>
    </lineage>
</organism>
<dbReference type="AlphaFoldDB" id="A0A1Q3B9A4"/>
<dbReference type="Proteomes" id="UP000187406">
    <property type="component" value="Unassembled WGS sequence"/>
</dbReference>
<dbReference type="Pfam" id="PF14223">
    <property type="entry name" value="Retrotran_gag_2"/>
    <property type="match status" value="1"/>
</dbReference>
<dbReference type="PANTHER" id="PTHR37610:SF77">
    <property type="entry name" value="INTEGRASE CATALYTIC DOMAIN-CONTAINING PROTEIN"/>
    <property type="match status" value="1"/>
</dbReference>
<evidence type="ECO:0000313" key="2">
    <source>
        <dbReference type="Proteomes" id="UP000187406"/>
    </source>
</evidence>
<name>A0A1Q3B9A4_CEPFO</name>
<protein>
    <submittedName>
        <fullName evidence="1">UBN2_3 domain-containing protein</fullName>
    </submittedName>
</protein>
<proteinExistence type="predicted"/>
<dbReference type="EMBL" id="BDDD01000360">
    <property type="protein sequence ID" value="GAV64636.1"/>
    <property type="molecule type" value="Genomic_DNA"/>
</dbReference>